<evidence type="ECO:0008006" key="4">
    <source>
        <dbReference type="Google" id="ProtNLM"/>
    </source>
</evidence>
<name>A0AAD1KRR6_9ACTN</name>
<evidence type="ECO:0000313" key="3">
    <source>
        <dbReference type="Proteomes" id="UP000825072"/>
    </source>
</evidence>
<keyword evidence="1" id="KW-0732">Signal</keyword>
<feature type="signal peptide" evidence="1">
    <location>
        <begin position="1"/>
        <end position="23"/>
    </location>
</feature>
<dbReference type="EMBL" id="AP024747">
    <property type="protein sequence ID" value="BCY25801.1"/>
    <property type="molecule type" value="Genomic_DNA"/>
</dbReference>
<accession>A0AAD1KRR6</accession>
<evidence type="ECO:0000256" key="1">
    <source>
        <dbReference type="SAM" id="SignalP"/>
    </source>
</evidence>
<organism evidence="2 3">
    <name type="scientific">Cutibacterium modestum</name>
    <dbReference type="NCBI Taxonomy" id="2559073"/>
    <lineage>
        <taxon>Bacteria</taxon>
        <taxon>Bacillati</taxon>
        <taxon>Actinomycetota</taxon>
        <taxon>Actinomycetes</taxon>
        <taxon>Propionibacteriales</taxon>
        <taxon>Propionibacteriaceae</taxon>
        <taxon>Cutibacterium</taxon>
    </lineage>
</organism>
<protein>
    <recommendedName>
        <fullName evidence="4">Lactococcin 972 family bacteriocin</fullName>
    </recommendedName>
</protein>
<reference evidence="2" key="1">
    <citation type="submission" date="2021-06" db="EMBL/GenBank/DDBJ databases">
        <title>Genome sequence of Cutibacterium modestum strain KB17-24694.</title>
        <authorList>
            <person name="Dekio I."/>
            <person name="Asahina A."/>
            <person name="Nishida M."/>
        </authorList>
    </citation>
    <scope>NUCLEOTIDE SEQUENCE</scope>
    <source>
        <strain evidence="2">KB17-24694</strain>
    </source>
</reference>
<gene>
    <name evidence="2" type="ORF">KB1_17910</name>
</gene>
<sequence>MVATIVVTVMGALCGLGVPGAVASGDDEDFPPSNGELGVYPDYGPSRQTFFDKGGRWRDGWCRRGEGYAVVVDFSDAPEGYRGDLTPTSAHIRQYWSHGGRWLDRALS</sequence>
<proteinExistence type="predicted"/>
<dbReference type="AlphaFoldDB" id="A0AAD1KRR6"/>
<feature type="chain" id="PRO_5042066550" description="Lactococcin 972 family bacteriocin" evidence="1">
    <location>
        <begin position="24"/>
        <end position="108"/>
    </location>
</feature>
<evidence type="ECO:0000313" key="2">
    <source>
        <dbReference type="EMBL" id="BCY25801.1"/>
    </source>
</evidence>
<dbReference type="Proteomes" id="UP000825072">
    <property type="component" value="Chromosome 1"/>
</dbReference>